<dbReference type="EMBL" id="MN738986">
    <property type="protein sequence ID" value="QHT34124.1"/>
    <property type="molecule type" value="Genomic_DNA"/>
</dbReference>
<dbReference type="AlphaFoldDB" id="A0A6C0EY67"/>
<protein>
    <submittedName>
        <fullName evidence="1">Uncharacterized protein</fullName>
    </submittedName>
</protein>
<reference evidence="1" key="1">
    <citation type="journal article" date="2020" name="Nature">
        <title>Giant virus diversity and host interactions through global metagenomics.</title>
        <authorList>
            <person name="Schulz F."/>
            <person name="Roux S."/>
            <person name="Paez-Espino D."/>
            <person name="Jungbluth S."/>
            <person name="Walsh D.A."/>
            <person name="Denef V.J."/>
            <person name="McMahon K.D."/>
            <person name="Konstantinidis K.T."/>
            <person name="Eloe-Fadrosh E.A."/>
            <person name="Kyrpides N.C."/>
            <person name="Woyke T."/>
        </authorList>
    </citation>
    <scope>NUCLEOTIDE SEQUENCE</scope>
    <source>
        <strain evidence="1">GVMAG-M-3300009161-52</strain>
    </source>
</reference>
<name>A0A6C0EY67_9ZZZZ</name>
<accession>A0A6C0EY67</accession>
<organism evidence="1">
    <name type="scientific">viral metagenome</name>
    <dbReference type="NCBI Taxonomy" id="1070528"/>
    <lineage>
        <taxon>unclassified sequences</taxon>
        <taxon>metagenomes</taxon>
        <taxon>organismal metagenomes</taxon>
    </lineage>
</organism>
<sequence length="287" mass="33143">MSNDAEFERILEQSINYDSNQQNARQISTSESGNILSLFINIKTKGECLICCDDNKITIKCCQCTAIYCKECFIKIASEFNKCSTCSIDIKANYSKIKDHNEDIQKKEEARIASINSQRNTSSIAESRVNRKAPIIPVRSSAPVASSSRNVSHKAQKNDNTEDLFLEDLINNKIYNIDFKSYVTNTSIPVPNFRYDWNYINKELTFYPLCNNQNDMLNITIKYDILDARFQAEFYPWILELLKNSLNIFKYKWNIIAIKINNFTVNNENLKKKLISEIIDICKISQA</sequence>
<proteinExistence type="predicted"/>
<evidence type="ECO:0000313" key="1">
    <source>
        <dbReference type="EMBL" id="QHT34124.1"/>
    </source>
</evidence>